<dbReference type="PANTHER" id="PTHR22893:SF91">
    <property type="entry name" value="NADPH DEHYDROGENASE 2-RELATED"/>
    <property type="match status" value="1"/>
</dbReference>
<dbReference type="InterPro" id="IPR001155">
    <property type="entry name" value="OxRdtase_FMN_N"/>
</dbReference>
<dbReference type="Gene3D" id="3.20.20.70">
    <property type="entry name" value="Aldolase class I"/>
    <property type="match status" value="1"/>
</dbReference>
<evidence type="ECO:0000313" key="3">
    <source>
        <dbReference type="Proteomes" id="UP000310708"/>
    </source>
</evidence>
<proteinExistence type="predicted"/>
<evidence type="ECO:0000313" key="2">
    <source>
        <dbReference type="EMBL" id="TIC67262.1"/>
    </source>
</evidence>
<dbReference type="Pfam" id="PF00724">
    <property type="entry name" value="Oxidored_FMN"/>
    <property type="match status" value="1"/>
</dbReference>
<dbReference type="GO" id="GO:0016491">
    <property type="term" value="F:oxidoreductase activity"/>
    <property type="evidence" value="ECO:0007669"/>
    <property type="project" value="InterPro"/>
</dbReference>
<organism evidence="2 3">
    <name type="scientific">Wallemia mellicola</name>
    <dbReference type="NCBI Taxonomy" id="1708541"/>
    <lineage>
        <taxon>Eukaryota</taxon>
        <taxon>Fungi</taxon>
        <taxon>Dikarya</taxon>
        <taxon>Basidiomycota</taxon>
        <taxon>Wallemiomycotina</taxon>
        <taxon>Wallemiomycetes</taxon>
        <taxon>Wallemiales</taxon>
        <taxon>Wallemiaceae</taxon>
        <taxon>Wallemia</taxon>
    </lineage>
</organism>
<name>A0A4T0N925_9BASI</name>
<feature type="domain" description="NADH:flavin oxidoreductase/NADH oxidase N-terminal" evidence="1">
    <location>
        <begin position="8"/>
        <end position="324"/>
    </location>
</feature>
<accession>A0A4T0N925</accession>
<dbReference type="SUPFAM" id="SSF51395">
    <property type="entry name" value="FMN-linked oxidoreductases"/>
    <property type="match status" value="1"/>
</dbReference>
<dbReference type="PANTHER" id="PTHR22893">
    <property type="entry name" value="NADH OXIDOREDUCTASE-RELATED"/>
    <property type="match status" value="1"/>
</dbReference>
<gene>
    <name evidence="2" type="ORF">E3Q01_01325</name>
</gene>
<dbReference type="Proteomes" id="UP000310708">
    <property type="component" value="Unassembled WGS sequence"/>
</dbReference>
<dbReference type="EMBL" id="SPRX01000012">
    <property type="protein sequence ID" value="TIC67262.1"/>
    <property type="molecule type" value="Genomic_DNA"/>
</dbReference>
<dbReference type="GO" id="GO:0010181">
    <property type="term" value="F:FMN binding"/>
    <property type="evidence" value="ECO:0007669"/>
    <property type="project" value="InterPro"/>
</dbReference>
<dbReference type="InterPro" id="IPR045247">
    <property type="entry name" value="Oye-like"/>
</dbReference>
<reference evidence="2 3" key="1">
    <citation type="submission" date="2019-03" db="EMBL/GenBank/DDBJ databases">
        <title>Sequencing 25 genomes of Wallemia mellicola.</title>
        <authorList>
            <person name="Gostincar C."/>
        </authorList>
    </citation>
    <scope>NUCLEOTIDE SEQUENCE [LARGE SCALE GENOMIC DNA]</scope>
    <source>
        <strain evidence="2 3">EXF-757</strain>
    </source>
</reference>
<comment type="caution">
    <text evidence="2">The sequence shown here is derived from an EMBL/GenBank/DDBJ whole genome shotgun (WGS) entry which is preliminary data.</text>
</comment>
<protein>
    <submittedName>
        <fullName evidence="2">FMN-linked oxidoreductase</fullName>
    </submittedName>
</protein>
<dbReference type="InterPro" id="IPR013785">
    <property type="entry name" value="Aldolase_TIM"/>
</dbReference>
<dbReference type="AlphaFoldDB" id="A0A4T0N925"/>
<sequence>MTAKYQALFKPKNLGQLQLQHRIALAPLTRLRTKGDGVIEDYVPEYYQQRSTKGGFLISEATLIAKEAGSAYGKLEPGLWSNEQLEQWKKVTKSVHDKGAYIYSQLWALGRIANPELSERLVGPSAGTYQGNKVEELSVEDIKRYVNHYKQAAINAVETAGFDGVEIHAANGYLIDQFTQKLTNRRTDEYSAESLKFPSEVLEVVVNAVGQERTGIRLSPFSTFQEMRDENPLATFTPWVEKIVKTYPKLAYIHFVDGTTPEDQRDGNKLKDIIRDAGIAVISNNTYNLDEASKRAEERDEIIAFGKYFIANPDLPDRAAKDLPIVKADVNTFYGGGRNGYTDYPFYK</sequence>
<evidence type="ECO:0000259" key="1">
    <source>
        <dbReference type="Pfam" id="PF00724"/>
    </source>
</evidence>